<dbReference type="Proteomes" id="UP000183015">
    <property type="component" value="Unassembled WGS sequence"/>
</dbReference>
<dbReference type="eggNOG" id="ENOG5031SBV">
    <property type="taxonomic scope" value="Bacteria"/>
</dbReference>
<evidence type="ECO:0000313" key="2">
    <source>
        <dbReference type="Proteomes" id="UP000183015"/>
    </source>
</evidence>
<organism evidence="1 2">
    <name type="scientific">Streptacidiphilus jiangxiensis</name>
    <dbReference type="NCBI Taxonomy" id="235985"/>
    <lineage>
        <taxon>Bacteria</taxon>
        <taxon>Bacillati</taxon>
        <taxon>Actinomycetota</taxon>
        <taxon>Actinomycetes</taxon>
        <taxon>Kitasatosporales</taxon>
        <taxon>Streptomycetaceae</taxon>
        <taxon>Streptacidiphilus</taxon>
    </lineage>
</organism>
<reference evidence="2" key="1">
    <citation type="submission" date="2016-10" db="EMBL/GenBank/DDBJ databases">
        <authorList>
            <person name="Varghese N."/>
        </authorList>
    </citation>
    <scope>NUCLEOTIDE SEQUENCE [LARGE SCALE GENOMIC DNA]</scope>
    <source>
        <strain evidence="2">DSM 45096 / BCRC 16803 / CGMCC 4.1857 / CIP 109030 / JCM 12277 / KCTC 19219 / NBRC 100920 / 33214</strain>
    </source>
</reference>
<accession>A0A1H7WF11</accession>
<protein>
    <recommendedName>
        <fullName evidence="3">Polyketide cyclase / dehydrase and lipid transport</fullName>
    </recommendedName>
</protein>
<keyword evidence="2" id="KW-1185">Reference proteome</keyword>
<proteinExistence type="predicted"/>
<sequence>MIARAAFARTGRRIAPAGVAAVLLWCAGSRVARRSGDVGDADLARTLPGDSVVQVPWHVVDRAAVLPAPAAEVWPWLLQVGKGRGGWYAPRWLQTLLGGHPRSLRTIDPQMPPPRLGAMLADWGPGSLEVLQVEENQLVYGSVIPDRPRSDGGYHFSWLFLVEPLDDRTSRLYTRLRFAEPQRRAVRTALRPLVPIAALPDYITFEWLFAGLRERVREAAATRGLGPDMDRET</sequence>
<name>A0A1H7WF11_STRJI</name>
<dbReference type="STRING" id="235985.SAMN05414137_120123"/>
<evidence type="ECO:0000313" key="1">
    <source>
        <dbReference type="EMBL" id="SEM20156.1"/>
    </source>
</evidence>
<gene>
    <name evidence="1" type="ORF">SAMN05414137_120123</name>
</gene>
<dbReference type="EMBL" id="FOAZ01000020">
    <property type="protein sequence ID" value="SEM20156.1"/>
    <property type="molecule type" value="Genomic_DNA"/>
</dbReference>
<dbReference type="AlphaFoldDB" id="A0A1H7WF11"/>
<evidence type="ECO:0008006" key="3">
    <source>
        <dbReference type="Google" id="ProtNLM"/>
    </source>
</evidence>